<evidence type="ECO:0000259" key="4">
    <source>
        <dbReference type="PROSITE" id="PS50987"/>
    </source>
</evidence>
<keyword evidence="6" id="KW-1185">Reference proteome</keyword>
<reference evidence="6" key="1">
    <citation type="submission" date="2016-10" db="EMBL/GenBank/DDBJ databases">
        <authorList>
            <person name="Varghese N."/>
            <person name="Submissions S."/>
        </authorList>
    </citation>
    <scope>NUCLEOTIDE SEQUENCE [LARGE SCALE GENOMIC DNA]</scope>
    <source>
        <strain evidence="6">CGMCC 1.4250</strain>
    </source>
</reference>
<dbReference type="Pfam" id="PF01022">
    <property type="entry name" value="HTH_5"/>
    <property type="match status" value="1"/>
</dbReference>
<organism evidence="5 6">
    <name type="scientific">Gracilibacillus orientalis</name>
    <dbReference type="NCBI Taxonomy" id="334253"/>
    <lineage>
        <taxon>Bacteria</taxon>
        <taxon>Bacillati</taxon>
        <taxon>Bacillota</taxon>
        <taxon>Bacilli</taxon>
        <taxon>Bacillales</taxon>
        <taxon>Bacillaceae</taxon>
        <taxon>Gracilibacillus</taxon>
    </lineage>
</organism>
<keyword evidence="3" id="KW-0804">Transcription</keyword>
<keyword evidence="1" id="KW-0805">Transcription regulation</keyword>
<dbReference type="InterPro" id="IPR001845">
    <property type="entry name" value="HTH_ArsR_DNA-bd_dom"/>
</dbReference>
<dbReference type="InterPro" id="IPR036388">
    <property type="entry name" value="WH-like_DNA-bd_sf"/>
</dbReference>
<dbReference type="GO" id="GO:0003700">
    <property type="term" value="F:DNA-binding transcription factor activity"/>
    <property type="evidence" value="ECO:0007669"/>
    <property type="project" value="InterPro"/>
</dbReference>
<dbReference type="InterPro" id="IPR047796">
    <property type="entry name" value="SdpR-like_repress"/>
</dbReference>
<evidence type="ECO:0000256" key="2">
    <source>
        <dbReference type="ARBA" id="ARBA00023125"/>
    </source>
</evidence>
<dbReference type="InterPro" id="IPR011991">
    <property type="entry name" value="ArsR-like_HTH"/>
</dbReference>
<dbReference type="OrthoDB" id="9799175at2"/>
<dbReference type="STRING" id="334253.SAMN04487943_102488"/>
<keyword evidence="2 5" id="KW-0238">DNA-binding</keyword>
<name>A0A1I4J662_9BACI</name>
<dbReference type="NCBIfam" id="NF033789">
    <property type="entry name" value="repress_SdpR"/>
    <property type="match status" value="1"/>
</dbReference>
<gene>
    <name evidence="5" type="ORF">SAMN04487943_102488</name>
</gene>
<evidence type="ECO:0000256" key="1">
    <source>
        <dbReference type="ARBA" id="ARBA00023015"/>
    </source>
</evidence>
<dbReference type="EMBL" id="FOTR01000002">
    <property type="protein sequence ID" value="SFL62078.1"/>
    <property type="molecule type" value="Genomic_DNA"/>
</dbReference>
<feature type="domain" description="HTH arsR-type" evidence="4">
    <location>
        <begin position="1"/>
        <end position="87"/>
    </location>
</feature>
<evidence type="ECO:0000313" key="5">
    <source>
        <dbReference type="EMBL" id="SFL62078.1"/>
    </source>
</evidence>
<dbReference type="PRINTS" id="PR00778">
    <property type="entry name" value="HTHARSR"/>
</dbReference>
<accession>A0A1I4J662</accession>
<dbReference type="InterPro" id="IPR036390">
    <property type="entry name" value="WH_DNA-bd_sf"/>
</dbReference>
<dbReference type="NCBIfam" id="NF033788">
    <property type="entry name" value="HTH_metalloreg"/>
    <property type="match status" value="1"/>
</dbReference>
<dbReference type="GO" id="GO:0003677">
    <property type="term" value="F:DNA binding"/>
    <property type="evidence" value="ECO:0007669"/>
    <property type="project" value="UniProtKB-KW"/>
</dbReference>
<dbReference type="RefSeq" id="WP_091482364.1">
    <property type="nucleotide sequence ID" value="NZ_FOTR01000002.1"/>
</dbReference>
<protein>
    <submittedName>
        <fullName evidence="5">DNA-binding transcriptional regulator, ArsR family</fullName>
    </submittedName>
</protein>
<dbReference type="Proteomes" id="UP000198565">
    <property type="component" value="Unassembled WGS sequence"/>
</dbReference>
<sequence length="88" mass="10308">MNKTFKALSDNTRLKILELLKDNDMTAGEIAGHFDMTKPSISHHLNLLKEAELIFSRRKGQHIFYSLNSTVFQDLFKWIVSFQKKEDH</sequence>
<evidence type="ECO:0000313" key="6">
    <source>
        <dbReference type="Proteomes" id="UP000198565"/>
    </source>
</evidence>
<dbReference type="SUPFAM" id="SSF46785">
    <property type="entry name" value="Winged helix' DNA-binding domain"/>
    <property type="match status" value="1"/>
</dbReference>
<dbReference type="Gene3D" id="1.10.10.10">
    <property type="entry name" value="Winged helix-like DNA-binding domain superfamily/Winged helix DNA-binding domain"/>
    <property type="match status" value="1"/>
</dbReference>
<dbReference type="CDD" id="cd00090">
    <property type="entry name" value="HTH_ARSR"/>
    <property type="match status" value="1"/>
</dbReference>
<evidence type="ECO:0000256" key="3">
    <source>
        <dbReference type="ARBA" id="ARBA00023163"/>
    </source>
</evidence>
<dbReference type="PROSITE" id="PS50987">
    <property type="entry name" value="HTH_ARSR_2"/>
    <property type="match status" value="1"/>
</dbReference>
<dbReference type="InterPro" id="IPR051081">
    <property type="entry name" value="HTH_MetalResp_TranReg"/>
</dbReference>
<dbReference type="PANTHER" id="PTHR33154:SF33">
    <property type="entry name" value="TRANSCRIPTIONAL REPRESSOR SDPR"/>
    <property type="match status" value="1"/>
</dbReference>
<dbReference type="PANTHER" id="PTHR33154">
    <property type="entry name" value="TRANSCRIPTIONAL REGULATOR, ARSR FAMILY"/>
    <property type="match status" value="1"/>
</dbReference>
<dbReference type="AlphaFoldDB" id="A0A1I4J662"/>
<dbReference type="SMART" id="SM00418">
    <property type="entry name" value="HTH_ARSR"/>
    <property type="match status" value="1"/>
</dbReference>
<proteinExistence type="predicted"/>